<dbReference type="RefSeq" id="WP_190880171.1">
    <property type="nucleotide sequence ID" value="NZ_JACJSK010000050.1"/>
</dbReference>
<gene>
    <name evidence="2" type="ORF">H6G72_24225</name>
</gene>
<protein>
    <submittedName>
        <fullName evidence="2">FAD-dependent oxidoreductase</fullName>
    </submittedName>
</protein>
<dbReference type="Proteomes" id="UP000641954">
    <property type="component" value="Unassembled WGS sequence"/>
</dbReference>
<dbReference type="PRINTS" id="PR00419">
    <property type="entry name" value="ADXRDTASE"/>
</dbReference>
<dbReference type="InterPro" id="IPR002937">
    <property type="entry name" value="Amino_oxidase"/>
</dbReference>
<dbReference type="Gene3D" id="3.50.50.60">
    <property type="entry name" value="FAD/NAD(P)-binding domain"/>
    <property type="match status" value="1"/>
</dbReference>
<evidence type="ECO:0000313" key="2">
    <source>
        <dbReference type="EMBL" id="MBD2546884.1"/>
    </source>
</evidence>
<dbReference type="Pfam" id="PF01593">
    <property type="entry name" value="Amino_oxidase"/>
    <property type="match status" value="1"/>
</dbReference>
<sequence length="374" mass="41331">MFDVAVIGAGMAGLTCAQQLQQLGYQVVVLEKSRGVGGRVATRRLPETRADHGARFLKPNTDLLHQLVMVLSSHHIVQPWTDRLYQFNPDNGELVADSNWCPYYIAPEGMNAVGKFLGTGLNICFSGRVEKIYPDRNNLIWQITLEATSELESTEVAARTLVMAIPAPQALTLLEPEATGVSSVVLDKVRSVEFDPCIAVMAGYPAARQQDLAQQNPVWRGLFFPPNDPLAWIAWDSSKRKGAKQPVFVLHSSAEFAQNYLEATDLQPAGDSAKADALANRILDRAAECTIPWLNAPEWVQIHRWRYAFCRRPLPEEILIADSPLPLVCAGDWCGGNQIEGALRSGFEAARWINGQLQELPLPPLASFWHRIAG</sequence>
<accession>A0ABR8ELC1</accession>
<dbReference type="InterPro" id="IPR036188">
    <property type="entry name" value="FAD/NAD-bd_sf"/>
</dbReference>
<dbReference type="EMBL" id="JACJSK010000050">
    <property type="protein sequence ID" value="MBD2546884.1"/>
    <property type="molecule type" value="Genomic_DNA"/>
</dbReference>
<reference evidence="2 3" key="1">
    <citation type="journal article" date="2020" name="ISME J.">
        <title>Comparative genomics reveals insights into cyanobacterial evolution and habitat adaptation.</title>
        <authorList>
            <person name="Chen M.Y."/>
            <person name="Teng W.K."/>
            <person name="Zhao L."/>
            <person name="Hu C.X."/>
            <person name="Zhou Y.K."/>
            <person name="Han B.P."/>
            <person name="Song L.R."/>
            <person name="Shu W.S."/>
        </authorList>
    </citation>
    <scope>NUCLEOTIDE SEQUENCE [LARGE SCALE GENOMIC DNA]</scope>
    <source>
        <strain evidence="2 3">FACHB-1370</strain>
    </source>
</reference>
<dbReference type="Pfam" id="PF13450">
    <property type="entry name" value="NAD_binding_8"/>
    <property type="match status" value="1"/>
</dbReference>
<dbReference type="SUPFAM" id="SSF51905">
    <property type="entry name" value="FAD/NAD(P)-binding domain"/>
    <property type="match status" value="1"/>
</dbReference>
<dbReference type="PANTHER" id="PTHR16128">
    <property type="entry name" value="FAD/NAD(P)-BINDING OXIDOREDUCTASE FAMILY PROTEIN"/>
    <property type="match status" value="1"/>
</dbReference>
<proteinExistence type="predicted"/>
<name>A0ABR8ELC1_9CYAN</name>
<dbReference type="PANTHER" id="PTHR16128:SF5">
    <property type="entry name" value="FAD_NAD(P)-BINDING OXIDOREDUCTASE FAMILY PROTEIN"/>
    <property type="match status" value="1"/>
</dbReference>
<dbReference type="Gene3D" id="3.90.660.10">
    <property type="match status" value="1"/>
</dbReference>
<evidence type="ECO:0000259" key="1">
    <source>
        <dbReference type="Pfam" id="PF01593"/>
    </source>
</evidence>
<evidence type="ECO:0000313" key="3">
    <source>
        <dbReference type="Proteomes" id="UP000641954"/>
    </source>
</evidence>
<feature type="domain" description="Amine oxidase" evidence="1">
    <location>
        <begin position="100"/>
        <end position="352"/>
    </location>
</feature>
<keyword evidence="3" id="KW-1185">Reference proteome</keyword>
<organism evidence="2 3">
    <name type="scientific">Planktothricoides raciborskii FACHB-1370</name>
    <dbReference type="NCBI Taxonomy" id="2949576"/>
    <lineage>
        <taxon>Bacteria</taxon>
        <taxon>Bacillati</taxon>
        <taxon>Cyanobacteriota</taxon>
        <taxon>Cyanophyceae</taxon>
        <taxon>Oscillatoriophycideae</taxon>
        <taxon>Oscillatoriales</taxon>
        <taxon>Oscillatoriaceae</taxon>
        <taxon>Planktothricoides</taxon>
    </lineage>
</organism>
<comment type="caution">
    <text evidence="2">The sequence shown here is derived from an EMBL/GenBank/DDBJ whole genome shotgun (WGS) entry which is preliminary data.</text>
</comment>